<proteinExistence type="inferred from homology"/>
<dbReference type="GO" id="GO:0008237">
    <property type="term" value="F:metallopeptidase activity"/>
    <property type="evidence" value="ECO:0007669"/>
    <property type="project" value="UniProtKB-KW"/>
</dbReference>
<keyword evidence="9 12" id="KW-1133">Transmembrane helix</keyword>
<name>A0A5C6FML6_9PLAN</name>
<dbReference type="RefSeq" id="WP_146416410.1">
    <property type="nucleotide sequence ID" value="NZ_SJPZ01000003.1"/>
</dbReference>
<evidence type="ECO:0000256" key="10">
    <source>
        <dbReference type="ARBA" id="ARBA00023049"/>
    </source>
</evidence>
<dbReference type="AlphaFoldDB" id="A0A5C6FML6"/>
<evidence type="ECO:0000256" key="12">
    <source>
        <dbReference type="SAM" id="Phobius"/>
    </source>
</evidence>
<dbReference type="GO" id="GO:0016020">
    <property type="term" value="C:membrane"/>
    <property type="evidence" value="ECO:0007669"/>
    <property type="project" value="UniProtKB-SubCell"/>
</dbReference>
<reference evidence="14 15" key="1">
    <citation type="submission" date="2019-02" db="EMBL/GenBank/DDBJ databases">
        <title>Deep-cultivation of Planctomycetes and their phenomic and genomic characterization uncovers novel biology.</title>
        <authorList>
            <person name="Wiegand S."/>
            <person name="Jogler M."/>
            <person name="Boedeker C."/>
            <person name="Pinto D."/>
            <person name="Vollmers J."/>
            <person name="Rivas-Marin E."/>
            <person name="Kohn T."/>
            <person name="Peeters S.H."/>
            <person name="Heuer A."/>
            <person name="Rast P."/>
            <person name="Oberbeckmann S."/>
            <person name="Bunk B."/>
            <person name="Jeske O."/>
            <person name="Meyerdierks A."/>
            <person name="Storesund J.E."/>
            <person name="Kallscheuer N."/>
            <person name="Luecker S."/>
            <person name="Lage O.M."/>
            <person name="Pohl T."/>
            <person name="Merkel B.J."/>
            <person name="Hornburger P."/>
            <person name="Mueller R.-W."/>
            <person name="Bruemmer F."/>
            <person name="Labrenz M."/>
            <person name="Spormann A.M."/>
            <person name="Op Den Camp H."/>
            <person name="Overmann J."/>
            <person name="Amann R."/>
            <person name="Jetten M.S.M."/>
            <person name="Mascher T."/>
            <person name="Medema M.H."/>
            <person name="Devos D.P."/>
            <person name="Kaster A.-K."/>
            <person name="Ovreas L."/>
            <person name="Rohde M."/>
            <person name="Galperin M.Y."/>
            <person name="Jogler C."/>
        </authorList>
    </citation>
    <scope>NUCLEOTIDE SEQUENCE [LARGE SCALE GENOMIC DNA]</scope>
    <source>
        <strain evidence="14 15">V7</strain>
    </source>
</reference>
<keyword evidence="7" id="KW-0378">Hydrolase</keyword>
<evidence type="ECO:0000256" key="6">
    <source>
        <dbReference type="ARBA" id="ARBA00022723"/>
    </source>
</evidence>
<comment type="similarity">
    <text evidence="3">Belongs to the peptidase M50B family.</text>
</comment>
<evidence type="ECO:0000256" key="2">
    <source>
        <dbReference type="ARBA" id="ARBA00004141"/>
    </source>
</evidence>
<evidence type="ECO:0000256" key="11">
    <source>
        <dbReference type="ARBA" id="ARBA00023136"/>
    </source>
</evidence>
<evidence type="ECO:0000256" key="3">
    <source>
        <dbReference type="ARBA" id="ARBA00007931"/>
    </source>
</evidence>
<evidence type="ECO:0000256" key="5">
    <source>
        <dbReference type="ARBA" id="ARBA00022692"/>
    </source>
</evidence>
<feature type="transmembrane region" description="Helical" evidence="12">
    <location>
        <begin position="52"/>
        <end position="71"/>
    </location>
</feature>
<dbReference type="GO" id="GO:0046872">
    <property type="term" value="F:metal ion binding"/>
    <property type="evidence" value="ECO:0007669"/>
    <property type="project" value="UniProtKB-KW"/>
</dbReference>
<feature type="domain" description="Peptidase M50" evidence="13">
    <location>
        <begin position="62"/>
        <end position="235"/>
    </location>
</feature>
<dbReference type="GO" id="GO:0006508">
    <property type="term" value="P:proteolysis"/>
    <property type="evidence" value="ECO:0007669"/>
    <property type="project" value="UniProtKB-KW"/>
</dbReference>
<dbReference type="PANTHER" id="PTHR39188">
    <property type="entry name" value="MEMBRANE-ASSOCIATED ZINC METALLOPROTEASE M50B"/>
    <property type="match status" value="1"/>
</dbReference>
<accession>A0A5C6FML6</accession>
<gene>
    <name evidence="14" type="ORF">V7x_53910</name>
</gene>
<dbReference type="EMBL" id="SJPZ01000003">
    <property type="protein sequence ID" value="TWU61079.1"/>
    <property type="molecule type" value="Genomic_DNA"/>
</dbReference>
<organism evidence="14 15">
    <name type="scientific">Crateriforma conspicua</name>
    <dbReference type="NCBI Taxonomy" id="2527996"/>
    <lineage>
        <taxon>Bacteria</taxon>
        <taxon>Pseudomonadati</taxon>
        <taxon>Planctomycetota</taxon>
        <taxon>Planctomycetia</taxon>
        <taxon>Planctomycetales</taxon>
        <taxon>Planctomycetaceae</taxon>
        <taxon>Crateriforma</taxon>
    </lineage>
</organism>
<feature type="transmembrane region" description="Helical" evidence="12">
    <location>
        <begin position="224"/>
        <end position="251"/>
    </location>
</feature>
<evidence type="ECO:0000256" key="4">
    <source>
        <dbReference type="ARBA" id="ARBA00022670"/>
    </source>
</evidence>
<evidence type="ECO:0000256" key="8">
    <source>
        <dbReference type="ARBA" id="ARBA00022833"/>
    </source>
</evidence>
<keyword evidence="6" id="KW-0479">Metal-binding</keyword>
<dbReference type="InterPro" id="IPR008915">
    <property type="entry name" value="Peptidase_M50"/>
</dbReference>
<comment type="cofactor">
    <cofactor evidence="1">
        <name>Zn(2+)</name>
        <dbReference type="ChEBI" id="CHEBI:29105"/>
    </cofactor>
</comment>
<keyword evidence="11 12" id="KW-0472">Membrane</keyword>
<comment type="caution">
    <text evidence="14">The sequence shown here is derived from an EMBL/GenBank/DDBJ whole genome shotgun (WGS) entry which is preliminary data.</text>
</comment>
<feature type="transmembrane region" description="Helical" evidence="12">
    <location>
        <begin position="135"/>
        <end position="161"/>
    </location>
</feature>
<evidence type="ECO:0000256" key="7">
    <source>
        <dbReference type="ARBA" id="ARBA00022801"/>
    </source>
</evidence>
<protein>
    <submittedName>
        <fullName evidence="14">Peptidase family M50</fullName>
    </submittedName>
</protein>
<evidence type="ECO:0000259" key="13">
    <source>
        <dbReference type="Pfam" id="PF02163"/>
    </source>
</evidence>
<dbReference type="PANTHER" id="PTHR39188:SF3">
    <property type="entry name" value="STAGE IV SPORULATION PROTEIN FB"/>
    <property type="match status" value="1"/>
</dbReference>
<keyword evidence="8" id="KW-0862">Zinc</keyword>
<keyword evidence="10" id="KW-0482">Metalloprotease</keyword>
<keyword evidence="4" id="KW-0645">Protease</keyword>
<sequence length="268" mass="29070">MLLQQPAESPYDLRFQLFGFPIRVAWTFWIGAVVFGYGLADMVDQLFQDSSPGRFPLLLLWAACLLVSIIIHELGHALAFRTLGIESSIVLYHFGGLAIPRSGRTTGGGFEFAPVTRLSPSQDLFIAASGPLLQIASAMVLAVGLKAAGYGVAAFGIIPGFNRIEWLQEGQPLATVGMFAIALFYILPSVLWALFNLLPVYPLDGGRVARAIIQLAGGQIEQSLWLSLVVAVLMAVWGLQSGEIFITLLFASLAMGNYQMLQQYGGRF</sequence>
<evidence type="ECO:0000313" key="14">
    <source>
        <dbReference type="EMBL" id="TWU61079.1"/>
    </source>
</evidence>
<dbReference type="Pfam" id="PF02163">
    <property type="entry name" value="Peptidase_M50"/>
    <property type="match status" value="1"/>
</dbReference>
<dbReference type="Proteomes" id="UP000316476">
    <property type="component" value="Unassembled WGS sequence"/>
</dbReference>
<evidence type="ECO:0000313" key="15">
    <source>
        <dbReference type="Proteomes" id="UP000316476"/>
    </source>
</evidence>
<feature type="transmembrane region" description="Helical" evidence="12">
    <location>
        <begin position="173"/>
        <end position="195"/>
    </location>
</feature>
<evidence type="ECO:0000256" key="9">
    <source>
        <dbReference type="ARBA" id="ARBA00022989"/>
    </source>
</evidence>
<evidence type="ECO:0000256" key="1">
    <source>
        <dbReference type="ARBA" id="ARBA00001947"/>
    </source>
</evidence>
<dbReference type="OrthoDB" id="166377at2"/>
<keyword evidence="5 12" id="KW-0812">Transmembrane</keyword>
<feature type="transmembrane region" description="Helical" evidence="12">
    <location>
        <begin position="20"/>
        <end position="40"/>
    </location>
</feature>
<comment type="subcellular location">
    <subcellularLocation>
        <location evidence="2">Membrane</location>
        <topology evidence="2">Multi-pass membrane protein</topology>
    </subcellularLocation>
</comment>